<feature type="coiled-coil region" evidence="1">
    <location>
        <begin position="236"/>
        <end position="270"/>
    </location>
</feature>
<feature type="coiled-coil region" evidence="1">
    <location>
        <begin position="157"/>
        <end position="191"/>
    </location>
</feature>
<protein>
    <submittedName>
        <fullName evidence="3">Uncharacterized protein</fullName>
    </submittedName>
</protein>
<evidence type="ECO:0000256" key="1">
    <source>
        <dbReference type="SAM" id="Coils"/>
    </source>
</evidence>
<feature type="region of interest" description="Disordered" evidence="2">
    <location>
        <begin position="429"/>
        <end position="455"/>
    </location>
</feature>
<feature type="compositionally biased region" description="Polar residues" evidence="2">
    <location>
        <begin position="730"/>
        <end position="747"/>
    </location>
</feature>
<keyword evidence="1" id="KW-0175">Coiled coil</keyword>
<dbReference type="AlphaFoldDB" id="A0A7S4G655"/>
<proteinExistence type="predicted"/>
<feature type="coiled-coil region" evidence="1">
    <location>
        <begin position="303"/>
        <end position="364"/>
    </location>
</feature>
<dbReference type="EMBL" id="HBJA01109165">
    <property type="protein sequence ID" value="CAE0826418.1"/>
    <property type="molecule type" value="Transcribed_RNA"/>
</dbReference>
<organism evidence="3">
    <name type="scientific">Eutreptiella gymnastica</name>
    <dbReference type="NCBI Taxonomy" id="73025"/>
    <lineage>
        <taxon>Eukaryota</taxon>
        <taxon>Discoba</taxon>
        <taxon>Euglenozoa</taxon>
        <taxon>Euglenida</taxon>
        <taxon>Spirocuta</taxon>
        <taxon>Euglenophyceae</taxon>
        <taxon>Eutreptiales</taxon>
        <taxon>Eutreptiaceae</taxon>
        <taxon>Eutreptiella</taxon>
    </lineage>
</organism>
<feature type="region of interest" description="Disordered" evidence="2">
    <location>
        <begin position="730"/>
        <end position="759"/>
    </location>
</feature>
<evidence type="ECO:0000256" key="2">
    <source>
        <dbReference type="SAM" id="MobiDB-lite"/>
    </source>
</evidence>
<reference evidence="3" key="1">
    <citation type="submission" date="2021-01" db="EMBL/GenBank/DDBJ databases">
        <authorList>
            <person name="Corre E."/>
            <person name="Pelletier E."/>
            <person name="Niang G."/>
            <person name="Scheremetjew M."/>
            <person name="Finn R."/>
            <person name="Kale V."/>
            <person name="Holt S."/>
            <person name="Cochrane G."/>
            <person name="Meng A."/>
            <person name="Brown T."/>
            <person name="Cohen L."/>
        </authorList>
    </citation>
    <scope>NUCLEOTIDE SEQUENCE</scope>
    <source>
        <strain evidence="3">CCMP1594</strain>
    </source>
</reference>
<feature type="coiled-coil region" evidence="1">
    <location>
        <begin position="43"/>
        <end position="84"/>
    </location>
</feature>
<feature type="coiled-coil region" evidence="1">
    <location>
        <begin position="619"/>
        <end position="664"/>
    </location>
</feature>
<name>A0A7S4G655_9EUGL</name>
<gene>
    <name evidence="3" type="ORF">EGYM00163_LOCUS37675</name>
</gene>
<feature type="compositionally biased region" description="Polar residues" evidence="2">
    <location>
        <begin position="441"/>
        <end position="453"/>
    </location>
</feature>
<accession>A0A7S4G655</accession>
<evidence type="ECO:0000313" key="3">
    <source>
        <dbReference type="EMBL" id="CAE0826418.1"/>
    </source>
</evidence>
<sequence length="759" mass="86916">MDDPAKLLEDLSEDLERLNPEVLEVDEQAELLSRKHGETSTIQQLHEEELAKLVARIANEQKDFNDLEEQLSKLKQEYELRQQHLQTVDNELENDHKTFEANQSQQLAICQEMQDMFDIDDRVQKLEAQKQDDVQSILDIHTSHQTAMQSNRMEQEEEKSANAIEVLNTKLQEQREKQAALKKALASANDIFAMHCKKEDQCVRSISQCTRAIHQATVEDQEVSNEVKRLRDSGHLEDLMERMNSEQTSIGKLEAELETLEKQIGVERKSIVAMRNVLRDNLNYLWETKAELHTQLWNFREKTDKLQENIDGFKEKEEGLKQNVKAISTPDVSEIRLAEKAKKLEEKKLKCEELDGLIAQAQVKVEEQQHCRTRAQERVDMAQRDLARYGKSKGLEQILDKMIQALDRVDADCKAAEAELAGLEQQRQELEAVEPAKQPAPQLQNGSTEQANAEQAEIKALTKDLSKVQKKLTNCNTRMTDSNMMVKGLYTTMQQAEKEVASIKQTLASQYDGLIAKCTRRTQAAHELALRQMNAKSLAMHTDALSARLLALEKQLAELGPHSKEQRKLQNEMTTKLAQSRLRMGNQEKHRDKQLRDLMACNYEVYLAEAETKVNWFKMKLLTKDIHDVKEALELEEKRSAEHRAELEERSRLLQERRAQWQQLQQALPTIKKAVTKTTAELPRPLASVCAKHLQIQDAQERFEVLQPFLSDLALRHAEVEQEIAELQEQQNSHTVESALNSPSVTGGSRPPSVSAFAC</sequence>